<evidence type="ECO:0000259" key="2">
    <source>
        <dbReference type="Pfam" id="PF00582"/>
    </source>
</evidence>
<sequence>MSLTSIWQTSSNKETKMEKNVGEKKKILVLVDGSDRSLNTIRYIAGFAPLKGMQMVLFNVFHKIPDYYWDLSNEPMMGGRSTHMASWEAHNRQSIDQFMEKSLAMLRTSGFQPEDVVVKVENRVKGVARDIIAEAARGYTAVVARRRGFTKVPGLLMGSVADKIMVSMGDLPLFFAGVEPITDKLLIAMDNSESAMKAVQFVGDIAAPSGYKVTLLHVIRENEIFSDENFGDNAEGRGVMLNVFENARSILLEKGFKDENVQDKVITGAGSRAGSIARFATEEGFSTIFMGRQGISRIKEFFLGRVSKKVIYAANRHTVCLV</sequence>
<dbReference type="PANTHER" id="PTHR46268:SF6">
    <property type="entry name" value="UNIVERSAL STRESS PROTEIN UP12"/>
    <property type="match status" value="1"/>
</dbReference>
<reference evidence="3 4" key="1">
    <citation type="journal article" date="2009" name="Environ. Microbiol.">
        <title>Genome sequence of Desulfobacterium autotrophicum HRM2, a marine sulfate reducer oxidizing organic carbon completely to carbon dioxide.</title>
        <authorList>
            <person name="Strittmatter A.W."/>
            <person name="Liesegang H."/>
            <person name="Rabus R."/>
            <person name="Decker I."/>
            <person name="Amann J."/>
            <person name="Andres S."/>
            <person name="Henne A."/>
            <person name="Fricke W.F."/>
            <person name="Martinez-Arias R."/>
            <person name="Bartels D."/>
            <person name="Goesmann A."/>
            <person name="Krause L."/>
            <person name="Puehler A."/>
            <person name="Klenk H.P."/>
            <person name="Richter M."/>
            <person name="Schuler M."/>
            <person name="Gloeckner F.O."/>
            <person name="Meyerdierks A."/>
            <person name="Gottschalk G."/>
            <person name="Amann R."/>
        </authorList>
    </citation>
    <scope>NUCLEOTIDE SEQUENCE [LARGE SCALE GENOMIC DNA]</scope>
    <source>
        <strain evidence="4">ATCC 43914 / DSM 3382 / HRM2</strain>
    </source>
</reference>
<protein>
    <submittedName>
        <fullName evidence="3">Usp3</fullName>
    </submittedName>
</protein>
<feature type="domain" description="UspA" evidence="2">
    <location>
        <begin position="183"/>
        <end position="315"/>
    </location>
</feature>
<dbReference type="STRING" id="177437.HRM2_37820"/>
<dbReference type="Gene3D" id="3.40.50.620">
    <property type="entry name" value="HUPs"/>
    <property type="match status" value="2"/>
</dbReference>
<dbReference type="CDD" id="cd00293">
    <property type="entry name" value="USP-like"/>
    <property type="match status" value="2"/>
</dbReference>
<dbReference type="OrthoDB" id="5430193at2"/>
<evidence type="ECO:0000313" key="3">
    <source>
        <dbReference type="EMBL" id="ACN16840.1"/>
    </source>
</evidence>
<proteinExistence type="inferred from homology"/>
<dbReference type="Pfam" id="PF00582">
    <property type="entry name" value="Usp"/>
    <property type="match status" value="2"/>
</dbReference>
<comment type="similarity">
    <text evidence="1">Belongs to the universal stress protein A family.</text>
</comment>
<dbReference type="InterPro" id="IPR006015">
    <property type="entry name" value="Universal_stress_UspA"/>
</dbReference>
<dbReference type="HOGENOM" id="CLU_075315_0_1_7"/>
<dbReference type="SUPFAM" id="SSF52402">
    <property type="entry name" value="Adenine nucleotide alpha hydrolases-like"/>
    <property type="match status" value="2"/>
</dbReference>
<evidence type="ECO:0000256" key="1">
    <source>
        <dbReference type="ARBA" id="ARBA00008791"/>
    </source>
</evidence>
<gene>
    <name evidence="3" type="primary">usp3</name>
    <name evidence="3" type="ordered locus">HRM2_37820</name>
</gene>
<organism evidence="3 4">
    <name type="scientific">Desulforapulum autotrophicum (strain ATCC 43914 / DSM 3382 / VKM B-1955 / HRM2)</name>
    <name type="common">Desulfobacterium autotrophicum</name>
    <dbReference type="NCBI Taxonomy" id="177437"/>
    <lineage>
        <taxon>Bacteria</taxon>
        <taxon>Pseudomonadati</taxon>
        <taxon>Thermodesulfobacteriota</taxon>
        <taxon>Desulfobacteria</taxon>
        <taxon>Desulfobacterales</taxon>
        <taxon>Desulfobacteraceae</taxon>
        <taxon>Desulforapulum</taxon>
    </lineage>
</organism>
<feature type="domain" description="UspA" evidence="2">
    <location>
        <begin position="25"/>
        <end position="165"/>
    </location>
</feature>
<dbReference type="InterPro" id="IPR014729">
    <property type="entry name" value="Rossmann-like_a/b/a_fold"/>
</dbReference>
<dbReference type="PRINTS" id="PR01438">
    <property type="entry name" value="UNVRSLSTRESS"/>
</dbReference>
<dbReference type="InterPro" id="IPR006016">
    <property type="entry name" value="UspA"/>
</dbReference>
<dbReference type="AlphaFoldDB" id="C0QAQ7"/>
<dbReference type="KEGG" id="dat:HRM2_37820"/>
<name>C0QAQ7_DESAH</name>
<dbReference type="EMBL" id="CP001087">
    <property type="protein sequence ID" value="ACN16840.1"/>
    <property type="molecule type" value="Genomic_DNA"/>
</dbReference>
<dbReference type="PANTHER" id="PTHR46268">
    <property type="entry name" value="STRESS RESPONSE PROTEIN NHAX"/>
    <property type="match status" value="1"/>
</dbReference>
<dbReference type="Proteomes" id="UP000000442">
    <property type="component" value="Chromosome"/>
</dbReference>
<dbReference type="eggNOG" id="COG0589">
    <property type="taxonomic scope" value="Bacteria"/>
</dbReference>
<accession>C0QAQ7</accession>
<keyword evidence="4" id="KW-1185">Reference proteome</keyword>
<evidence type="ECO:0000313" key="4">
    <source>
        <dbReference type="Proteomes" id="UP000000442"/>
    </source>
</evidence>